<accession>A0A7R8CTY2</accession>
<dbReference type="Proteomes" id="UP000675881">
    <property type="component" value="Chromosome 4"/>
</dbReference>
<proteinExistence type="predicted"/>
<evidence type="ECO:0000313" key="2">
    <source>
        <dbReference type="Proteomes" id="UP000675881"/>
    </source>
</evidence>
<evidence type="ECO:0000313" key="1">
    <source>
        <dbReference type="EMBL" id="CAF2929870.1"/>
    </source>
</evidence>
<gene>
    <name evidence="1" type="ORF">LSAA_8688</name>
</gene>
<organism evidence="1 2">
    <name type="scientific">Lepeophtheirus salmonis</name>
    <name type="common">Salmon louse</name>
    <name type="synonym">Caligus salmonis</name>
    <dbReference type="NCBI Taxonomy" id="72036"/>
    <lineage>
        <taxon>Eukaryota</taxon>
        <taxon>Metazoa</taxon>
        <taxon>Ecdysozoa</taxon>
        <taxon>Arthropoda</taxon>
        <taxon>Crustacea</taxon>
        <taxon>Multicrustacea</taxon>
        <taxon>Hexanauplia</taxon>
        <taxon>Copepoda</taxon>
        <taxon>Siphonostomatoida</taxon>
        <taxon>Caligidae</taxon>
        <taxon>Lepeophtheirus</taxon>
    </lineage>
</organism>
<dbReference type="AlphaFoldDB" id="A0A7R8CTY2"/>
<reference evidence="1" key="1">
    <citation type="submission" date="2021-02" db="EMBL/GenBank/DDBJ databases">
        <authorList>
            <person name="Bekaert M."/>
        </authorList>
    </citation>
    <scope>NUCLEOTIDE SEQUENCE</scope>
    <source>
        <strain evidence="1">IoA-00</strain>
    </source>
</reference>
<name>A0A7R8CTY2_LEPSM</name>
<sequence>MHQRNTGEKGIFSKCIAFTGDNCNTNLLEIRRPEEGRNVFANLKKQNKSLIGVACPAHTFNNCVRHRADTLDVDIEKIIFKIYKHFHIYTVHTKSLKEYSEFADVEYRTLLYHSKTRWLSLFPGIERFLKMHPALKAFFFVTGKPPMLLKKFFEDEFIKGMLAQKQNDGFGQGCDPFGAEVQELYSACLGYLEGGMAPMEEFSTFMWMDLSEIPDWNYVERCIRHLVEKGVEIDDAKCFDQVTNLKKLIERSNIDEVFSDL</sequence>
<protein>
    <submittedName>
        <fullName evidence="1">(salmon louse) hypothetical protein</fullName>
    </submittedName>
</protein>
<dbReference type="PANTHER" id="PTHR37162">
    <property type="entry name" value="HAT FAMILY DIMERISATION DOMAINCONTAINING PROTEIN-RELATED"/>
    <property type="match status" value="1"/>
</dbReference>
<dbReference type="EMBL" id="HG994583">
    <property type="protein sequence ID" value="CAF2929870.1"/>
    <property type="molecule type" value="Genomic_DNA"/>
</dbReference>
<dbReference type="SUPFAM" id="SSF53098">
    <property type="entry name" value="Ribonuclease H-like"/>
    <property type="match status" value="1"/>
</dbReference>
<dbReference type="InterPro" id="IPR012337">
    <property type="entry name" value="RNaseH-like_sf"/>
</dbReference>
<dbReference type="PANTHER" id="PTHR37162:SF10">
    <property type="entry name" value="DUF4371 DOMAIN-CONTAINING PROTEIN"/>
    <property type="match status" value="1"/>
</dbReference>
<keyword evidence="2" id="KW-1185">Reference proteome</keyword>